<evidence type="ECO:0000313" key="3">
    <source>
        <dbReference type="EMBL" id="GEY88150.1"/>
    </source>
</evidence>
<keyword evidence="1" id="KW-0175">Coiled coil</keyword>
<evidence type="ECO:0000256" key="2">
    <source>
        <dbReference type="SAM" id="MobiDB-lite"/>
    </source>
</evidence>
<proteinExistence type="predicted"/>
<feature type="non-terminal residue" evidence="3">
    <location>
        <position position="736"/>
    </location>
</feature>
<protein>
    <submittedName>
        <fullName evidence="3">Uncharacterized protein</fullName>
    </submittedName>
</protein>
<dbReference type="EMBL" id="BKCJ010218754">
    <property type="protein sequence ID" value="GEY88150.1"/>
    <property type="molecule type" value="Genomic_DNA"/>
</dbReference>
<name>A0A699HZ52_TANCI</name>
<feature type="compositionally biased region" description="Polar residues" evidence="2">
    <location>
        <begin position="68"/>
        <end position="80"/>
    </location>
</feature>
<evidence type="ECO:0000256" key="1">
    <source>
        <dbReference type="SAM" id="Coils"/>
    </source>
</evidence>
<sequence length="736" mass="83603">MDKQVEGMAKHKEIYVISSHTKKDFANMRRQGYGFSGNVTHLFETMMDNAQEEVMKKKIKPKRKQRQATEVHSSSSEIPVEESFTTPFNDLLPSGEDSIQLNELMIFCTNLQQQVLDLEKVKTAQAKEIANLKKRVKKLEKRRKSRPAGPRRLKKSIEDIDQDAQIALVDEAQGMMHDADLFGVDDLEGNEVIVDVREKIVEKEVSAADPVTTAASFEDSVAPTTAITIDVDEELTLAKTPIAIKAAKLKVISTAASIVTIAITTPRAKCIIFHEQVQAHIPTVSSLKYKGKEKIIEPKKPLKKKDQIALDEEVVRKLEAEMRAKMKEEERIAREKDEVNKAVIEEWDDVQAIIDADRQLAEQIQAQEREQLSIEERSKLLAELIESRRKYFAAKRAKEIRNKPPIKAQQKSIMCTYMRNMEGFKQKDFKGKSFDDINNFFNKVYKRINTFVDMNTENVEESLNKTQAEVTEGSFKRARQELEQESAKKQKLAEQEQAKVADDDTAKLKRCLEIVPEDDVVIEATPLSFKSPIIVDYKIYKEGKKRYFKIIRADENSQNYLTFGTMFKNFNREDLEVLRSIVKERFKKTKPVDDIENLLLQTLKTMFGPHIEDIIWKYKQGEVKGIGGGVMANGVSESIPQGMVNGVRANGVSKSVPQGIGGGGMDLWLMVLVSQFLELDKERLLGWFNQEVVEDLGRAAVEDLNLAREIDGLCAGLTACIEENEYFIDELDVLAD</sequence>
<accession>A0A699HZ52</accession>
<dbReference type="AlphaFoldDB" id="A0A699HZ52"/>
<feature type="coiled-coil region" evidence="1">
    <location>
        <begin position="308"/>
        <end position="345"/>
    </location>
</feature>
<organism evidence="3">
    <name type="scientific">Tanacetum cinerariifolium</name>
    <name type="common">Dalmatian daisy</name>
    <name type="synonym">Chrysanthemum cinerariifolium</name>
    <dbReference type="NCBI Taxonomy" id="118510"/>
    <lineage>
        <taxon>Eukaryota</taxon>
        <taxon>Viridiplantae</taxon>
        <taxon>Streptophyta</taxon>
        <taxon>Embryophyta</taxon>
        <taxon>Tracheophyta</taxon>
        <taxon>Spermatophyta</taxon>
        <taxon>Magnoliopsida</taxon>
        <taxon>eudicotyledons</taxon>
        <taxon>Gunneridae</taxon>
        <taxon>Pentapetalae</taxon>
        <taxon>asterids</taxon>
        <taxon>campanulids</taxon>
        <taxon>Asterales</taxon>
        <taxon>Asteraceae</taxon>
        <taxon>Asteroideae</taxon>
        <taxon>Anthemideae</taxon>
        <taxon>Anthemidinae</taxon>
        <taxon>Tanacetum</taxon>
    </lineage>
</organism>
<feature type="region of interest" description="Disordered" evidence="2">
    <location>
        <begin position="60"/>
        <end position="80"/>
    </location>
</feature>
<comment type="caution">
    <text evidence="3">The sequence shown here is derived from an EMBL/GenBank/DDBJ whole genome shotgun (WGS) entry which is preliminary data.</text>
</comment>
<gene>
    <name evidence="3" type="ORF">Tci_460124</name>
</gene>
<reference evidence="3" key="1">
    <citation type="journal article" date="2019" name="Sci. Rep.">
        <title>Draft genome of Tanacetum cinerariifolium, the natural source of mosquito coil.</title>
        <authorList>
            <person name="Yamashiro T."/>
            <person name="Shiraishi A."/>
            <person name="Satake H."/>
            <person name="Nakayama K."/>
        </authorList>
    </citation>
    <scope>NUCLEOTIDE SEQUENCE</scope>
</reference>